<dbReference type="InterPro" id="IPR010985">
    <property type="entry name" value="Ribbon_hlx_hlx"/>
</dbReference>
<accession>A0ABM6PK35</accession>
<evidence type="ECO:0000259" key="2">
    <source>
        <dbReference type="Pfam" id="PF03869"/>
    </source>
</evidence>
<dbReference type="InterPro" id="IPR005569">
    <property type="entry name" value="Arc_DNA-bd_dom"/>
</dbReference>
<organism evidence="3 4">
    <name type="scientific">Dermabacter jinjuensis</name>
    <dbReference type="NCBI Taxonomy" id="1667168"/>
    <lineage>
        <taxon>Bacteria</taxon>
        <taxon>Bacillati</taxon>
        <taxon>Actinomycetota</taxon>
        <taxon>Actinomycetes</taxon>
        <taxon>Micrococcales</taxon>
        <taxon>Dermabacteraceae</taxon>
        <taxon>Dermabacter</taxon>
    </lineage>
</organism>
<sequence length="171" mass="18371">MEMSQQTDALVEDLEHVANVGGDDLGSAMKRVGPLARPLLKLALLDTVTTATAEISESLTFERVSVRLAPEGVKFDVTPKHPDATPAPESAAVADQGLDEGDISRVSLRLPEGLKARAEKRAEASGQSLNAWLVQVIRDAVVEPRTSPFTKHWGFTPDNPPKGTNPVKGWI</sequence>
<name>A0ABM6PK35_9MICO</name>
<feature type="domain" description="Arc-like DNA binding" evidence="2">
    <location>
        <begin position="107"/>
        <end position="142"/>
    </location>
</feature>
<keyword evidence="4" id="KW-1185">Reference proteome</keyword>
<evidence type="ECO:0000256" key="1">
    <source>
        <dbReference type="SAM" id="MobiDB-lite"/>
    </source>
</evidence>
<gene>
    <name evidence="3" type="ORF">COP05_00780</name>
</gene>
<reference evidence="3 4" key="1">
    <citation type="journal article" date="2016" name="Int. J. Syst. Evol. Microbiol.">
        <title>Dermabacter jinjuensis sp. nov., a novel species of the genus Dermabacter isolated from a clinical specimen.</title>
        <authorList>
            <person name="Park Y.K."/>
            <person name="Lee K.M."/>
            <person name="Lee W.K."/>
            <person name="Cho M.J."/>
            <person name="Lee H.S."/>
            <person name="Cho Y.G."/>
            <person name="Lee Y.C."/>
            <person name="Lee W.K."/>
            <person name="Seong W.K."/>
            <person name="Hwang K.J."/>
        </authorList>
    </citation>
    <scope>NUCLEOTIDE SEQUENCE [LARGE SCALE GENOMIC DNA]</scope>
    <source>
        <strain evidence="3 4">32T</strain>
    </source>
</reference>
<protein>
    <recommendedName>
        <fullName evidence="2">Arc-like DNA binding domain-containing protein</fullName>
    </recommendedName>
</protein>
<feature type="region of interest" description="Disordered" evidence="1">
    <location>
        <begin position="152"/>
        <end position="171"/>
    </location>
</feature>
<dbReference type="Pfam" id="PF03869">
    <property type="entry name" value="Arc"/>
    <property type="match status" value="1"/>
</dbReference>
<dbReference type="RefSeq" id="WP_096882369.1">
    <property type="nucleotide sequence ID" value="NZ_CP023482.1"/>
</dbReference>
<evidence type="ECO:0000313" key="4">
    <source>
        <dbReference type="Proteomes" id="UP000815698"/>
    </source>
</evidence>
<dbReference type="Gene3D" id="1.10.1220.10">
    <property type="entry name" value="Met repressor-like"/>
    <property type="match status" value="1"/>
</dbReference>
<proteinExistence type="predicted"/>
<dbReference type="SUPFAM" id="SSF47598">
    <property type="entry name" value="Ribbon-helix-helix"/>
    <property type="match status" value="1"/>
</dbReference>
<dbReference type="InterPro" id="IPR013321">
    <property type="entry name" value="Arc_rbn_hlx_hlx"/>
</dbReference>
<dbReference type="Proteomes" id="UP000815698">
    <property type="component" value="Chromosome"/>
</dbReference>
<evidence type="ECO:0000313" key="3">
    <source>
        <dbReference type="EMBL" id="ATH95788.1"/>
    </source>
</evidence>
<dbReference type="EMBL" id="CP023482">
    <property type="protein sequence ID" value="ATH95788.1"/>
    <property type="molecule type" value="Genomic_DNA"/>
</dbReference>
<feature type="region of interest" description="Disordered" evidence="1">
    <location>
        <begin position="77"/>
        <end position="98"/>
    </location>
</feature>